<dbReference type="AlphaFoldDB" id="A0A3B1AYM3"/>
<keyword evidence="2" id="KW-0520">NAD</keyword>
<dbReference type="InterPro" id="IPR050134">
    <property type="entry name" value="NAD-dep_sirtuin_deacylases"/>
</dbReference>
<evidence type="ECO:0000256" key="2">
    <source>
        <dbReference type="ARBA" id="ARBA00023027"/>
    </source>
</evidence>
<dbReference type="InterPro" id="IPR029035">
    <property type="entry name" value="DHS-like_NAD/FAD-binding_dom"/>
</dbReference>
<dbReference type="GO" id="GO:0070403">
    <property type="term" value="F:NAD+ binding"/>
    <property type="evidence" value="ECO:0007669"/>
    <property type="project" value="InterPro"/>
</dbReference>
<dbReference type="InterPro" id="IPR026591">
    <property type="entry name" value="Sirtuin_cat_small_dom_sf"/>
</dbReference>
<gene>
    <name evidence="4" type="ORF">MNBD_GAMMA19-427</name>
</gene>
<protein>
    <submittedName>
        <fullName evidence="4">NAD-dependent protein deacetylase of SIR2 family</fullName>
    </submittedName>
</protein>
<dbReference type="InterPro" id="IPR003000">
    <property type="entry name" value="Sirtuin"/>
</dbReference>
<dbReference type="PANTHER" id="PTHR11085:SF4">
    <property type="entry name" value="NAD-DEPENDENT PROTEIN DEACYLASE"/>
    <property type="match status" value="1"/>
</dbReference>
<dbReference type="Gene3D" id="3.30.1600.10">
    <property type="entry name" value="SIR2/SIRT2 'Small Domain"/>
    <property type="match status" value="1"/>
</dbReference>
<dbReference type="SUPFAM" id="SSF52467">
    <property type="entry name" value="DHS-like NAD/FAD-binding domain"/>
    <property type="match status" value="1"/>
</dbReference>
<dbReference type="InterPro" id="IPR026590">
    <property type="entry name" value="Ssirtuin_cat_dom"/>
</dbReference>
<sequence>MAKPNIDNKKILVFTGAGISAESGLQTFRDSGGLWEGCDVMEVASPGGWAKDPGHVLAFYNSRRTEAALARPNAAHLAVATLEKKYEVMVVTQNVDDLHERAGSTRVIHVHGQLNLARSCVDETLIYPIGDKPIHLGDVCEKGSQLRPHIVWFGEKIHNYDMARDFICQASRVLAVGTSLSVYPIAGLLKKARGRAEKIVLAPDIEKKPYGFDWLRGNATHLVPIITERWLSGLRVDQLK</sequence>
<accession>A0A3B1AYM3</accession>
<dbReference type="EMBL" id="UOFV01000127">
    <property type="protein sequence ID" value="VAW97916.1"/>
    <property type="molecule type" value="Genomic_DNA"/>
</dbReference>
<dbReference type="GO" id="GO:0017136">
    <property type="term" value="F:histone deacetylase activity, NAD-dependent"/>
    <property type="evidence" value="ECO:0007669"/>
    <property type="project" value="TreeGrafter"/>
</dbReference>
<dbReference type="Pfam" id="PF02146">
    <property type="entry name" value="SIR2"/>
    <property type="match status" value="1"/>
</dbReference>
<evidence type="ECO:0000313" key="4">
    <source>
        <dbReference type="EMBL" id="VAW97916.1"/>
    </source>
</evidence>
<organism evidence="4">
    <name type="scientific">hydrothermal vent metagenome</name>
    <dbReference type="NCBI Taxonomy" id="652676"/>
    <lineage>
        <taxon>unclassified sequences</taxon>
        <taxon>metagenomes</taxon>
        <taxon>ecological metagenomes</taxon>
    </lineage>
</organism>
<keyword evidence="1" id="KW-0808">Transferase</keyword>
<name>A0A3B1AYM3_9ZZZZ</name>
<feature type="domain" description="Deacetylase sirtuin-type" evidence="3">
    <location>
        <begin position="1"/>
        <end position="240"/>
    </location>
</feature>
<evidence type="ECO:0000259" key="3">
    <source>
        <dbReference type="PROSITE" id="PS50305"/>
    </source>
</evidence>
<dbReference type="Gene3D" id="3.40.50.1220">
    <property type="entry name" value="TPP-binding domain"/>
    <property type="match status" value="1"/>
</dbReference>
<proteinExistence type="predicted"/>
<reference evidence="4" key="1">
    <citation type="submission" date="2018-06" db="EMBL/GenBank/DDBJ databases">
        <authorList>
            <person name="Zhirakovskaya E."/>
        </authorList>
    </citation>
    <scope>NUCLEOTIDE SEQUENCE</scope>
</reference>
<dbReference type="PROSITE" id="PS50305">
    <property type="entry name" value="SIRTUIN"/>
    <property type="match status" value="1"/>
</dbReference>
<evidence type="ECO:0000256" key="1">
    <source>
        <dbReference type="ARBA" id="ARBA00022679"/>
    </source>
</evidence>
<dbReference type="PANTHER" id="PTHR11085">
    <property type="entry name" value="NAD-DEPENDENT PROTEIN DEACYLASE SIRTUIN-5, MITOCHONDRIAL-RELATED"/>
    <property type="match status" value="1"/>
</dbReference>